<keyword evidence="1" id="KW-0732">Signal</keyword>
<feature type="chain" id="PRO_5009582001" description="Thioredoxin domain-containing protein" evidence="1">
    <location>
        <begin position="26"/>
        <end position="181"/>
    </location>
</feature>
<proteinExistence type="predicted"/>
<gene>
    <name evidence="3" type="ORF">A2898_02195</name>
</gene>
<comment type="caution">
    <text evidence="3">The sequence shown here is derived from an EMBL/GenBank/DDBJ whole genome shotgun (WGS) entry which is preliminary data.</text>
</comment>
<dbReference type="InterPro" id="IPR013766">
    <property type="entry name" value="Thioredoxin_domain"/>
</dbReference>
<organism evidence="3 4">
    <name type="scientific">Candidatus Kerfeldbacteria bacterium RIFCSPLOWO2_01_FULL_48_11</name>
    <dbReference type="NCBI Taxonomy" id="1798543"/>
    <lineage>
        <taxon>Bacteria</taxon>
        <taxon>Candidatus Kerfeldiibacteriota</taxon>
    </lineage>
</organism>
<dbReference type="STRING" id="1798543.A2898_02195"/>
<sequence length="181" mass="19694">MKKMLLVTAIAMVFILFVMIPRALASDPSPKSAAIYDTLANTSTQISDALTLAKRTNRRILIQWGANWCGWCRLLHSMFQNDKLVHRILDTNYVWVLADVGTKGKNAELLAKYGVDPKKGIPFLTILDNSGSVVANQDTGTLETGDKEHPGHDRAKVISFLASNAVKKSSSSCEPPPGTGP</sequence>
<accession>A0A1G2B4C8</accession>
<dbReference type="SUPFAM" id="SSF52833">
    <property type="entry name" value="Thioredoxin-like"/>
    <property type="match status" value="1"/>
</dbReference>
<name>A0A1G2B4C8_9BACT</name>
<evidence type="ECO:0000259" key="2">
    <source>
        <dbReference type="PROSITE" id="PS51352"/>
    </source>
</evidence>
<dbReference type="EMBL" id="MHKE01000015">
    <property type="protein sequence ID" value="OGY83070.1"/>
    <property type="molecule type" value="Genomic_DNA"/>
</dbReference>
<dbReference type="Pfam" id="PF13899">
    <property type="entry name" value="Thioredoxin_7"/>
    <property type="match status" value="1"/>
</dbReference>
<dbReference type="AlphaFoldDB" id="A0A1G2B4C8"/>
<dbReference type="InterPro" id="IPR036249">
    <property type="entry name" value="Thioredoxin-like_sf"/>
</dbReference>
<evidence type="ECO:0000313" key="3">
    <source>
        <dbReference type="EMBL" id="OGY83070.1"/>
    </source>
</evidence>
<reference evidence="3 4" key="1">
    <citation type="journal article" date="2016" name="Nat. Commun.">
        <title>Thousands of microbial genomes shed light on interconnected biogeochemical processes in an aquifer system.</title>
        <authorList>
            <person name="Anantharaman K."/>
            <person name="Brown C.T."/>
            <person name="Hug L.A."/>
            <person name="Sharon I."/>
            <person name="Castelle C.J."/>
            <person name="Probst A.J."/>
            <person name="Thomas B.C."/>
            <person name="Singh A."/>
            <person name="Wilkins M.J."/>
            <person name="Karaoz U."/>
            <person name="Brodie E.L."/>
            <person name="Williams K.H."/>
            <person name="Hubbard S.S."/>
            <person name="Banfield J.F."/>
        </authorList>
    </citation>
    <scope>NUCLEOTIDE SEQUENCE [LARGE SCALE GENOMIC DNA]</scope>
</reference>
<protein>
    <recommendedName>
        <fullName evidence="2">Thioredoxin domain-containing protein</fullName>
    </recommendedName>
</protein>
<feature type="signal peptide" evidence="1">
    <location>
        <begin position="1"/>
        <end position="25"/>
    </location>
</feature>
<dbReference type="Proteomes" id="UP000179164">
    <property type="component" value="Unassembled WGS sequence"/>
</dbReference>
<evidence type="ECO:0000313" key="4">
    <source>
        <dbReference type="Proteomes" id="UP000179164"/>
    </source>
</evidence>
<feature type="domain" description="Thioredoxin" evidence="2">
    <location>
        <begin position="23"/>
        <end position="171"/>
    </location>
</feature>
<dbReference type="Gene3D" id="3.40.30.10">
    <property type="entry name" value="Glutaredoxin"/>
    <property type="match status" value="1"/>
</dbReference>
<dbReference type="PROSITE" id="PS51352">
    <property type="entry name" value="THIOREDOXIN_2"/>
    <property type="match status" value="1"/>
</dbReference>
<evidence type="ECO:0000256" key="1">
    <source>
        <dbReference type="SAM" id="SignalP"/>
    </source>
</evidence>